<dbReference type="Pfam" id="PF14070">
    <property type="entry name" value="YjfB_motility"/>
    <property type="match status" value="1"/>
</dbReference>
<dbReference type="RefSeq" id="WP_110398879.1">
    <property type="nucleotide sequence ID" value="NZ_QJJS01000001.1"/>
</dbReference>
<dbReference type="EMBL" id="QJJS01000001">
    <property type="protein sequence ID" value="PXW99293.1"/>
    <property type="molecule type" value="Genomic_DNA"/>
</dbReference>
<accession>A0A318HGW2</accession>
<dbReference type="InterPro" id="IPR025906">
    <property type="entry name" value="YjfB_motility"/>
</dbReference>
<keyword evidence="3" id="KW-1185">Reference proteome</keyword>
<organism evidence="2 3">
    <name type="scientific">Sphaerotilus hippei</name>
    <dbReference type="NCBI Taxonomy" id="744406"/>
    <lineage>
        <taxon>Bacteria</taxon>
        <taxon>Pseudomonadati</taxon>
        <taxon>Pseudomonadota</taxon>
        <taxon>Betaproteobacteria</taxon>
        <taxon>Burkholderiales</taxon>
        <taxon>Sphaerotilaceae</taxon>
        <taxon>Sphaerotilus</taxon>
    </lineage>
</organism>
<dbReference type="AlphaFoldDB" id="A0A318HGW2"/>
<evidence type="ECO:0000313" key="3">
    <source>
        <dbReference type="Proteomes" id="UP000247811"/>
    </source>
</evidence>
<reference evidence="2 3" key="1">
    <citation type="submission" date="2018-05" db="EMBL/GenBank/DDBJ databases">
        <title>Genomic Encyclopedia of Type Strains, Phase IV (KMG-IV): sequencing the most valuable type-strain genomes for metagenomic binning, comparative biology and taxonomic classification.</title>
        <authorList>
            <person name="Goeker M."/>
        </authorList>
    </citation>
    <scope>NUCLEOTIDE SEQUENCE [LARGE SCALE GENOMIC DNA]</scope>
    <source>
        <strain evidence="2 3">DSM 566</strain>
    </source>
</reference>
<feature type="compositionally biased region" description="Polar residues" evidence="1">
    <location>
        <begin position="1"/>
        <end position="18"/>
    </location>
</feature>
<feature type="region of interest" description="Disordered" evidence="1">
    <location>
        <begin position="1"/>
        <end position="22"/>
    </location>
</feature>
<protein>
    <submittedName>
        <fullName evidence="2">Putative motility protein YjfB-like</fullName>
    </submittedName>
</protein>
<comment type="caution">
    <text evidence="2">The sequence shown here is derived from an EMBL/GenBank/DDBJ whole genome shotgun (WGS) entry which is preliminary data.</text>
</comment>
<evidence type="ECO:0000313" key="2">
    <source>
        <dbReference type="EMBL" id="PXW99293.1"/>
    </source>
</evidence>
<evidence type="ECO:0000256" key="1">
    <source>
        <dbReference type="SAM" id="MobiDB-lite"/>
    </source>
</evidence>
<dbReference type="Proteomes" id="UP000247811">
    <property type="component" value="Unassembled WGS sequence"/>
</dbReference>
<sequence length="71" mass="6769">MSPISASTASSALVNGASSGPPGTVSGAASMLVLKKALDVEAGSAAQLLQALPQPPLATSGSVGTQINTYA</sequence>
<proteinExistence type="predicted"/>
<name>A0A318HGW2_9BURK</name>
<gene>
    <name evidence="2" type="ORF">C7444_101123</name>
</gene>